<protein>
    <submittedName>
        <fullName evidence="1">Uncharacterized protein</fullName>
    </submittedName>
</protein>
<proteinExistence type="predicted"/>
<comment type="caution">
    <text evidence="1">The sequence shown here is derived from an EMBL/GenBank/DDBJ whole genome shotgun (WGS) entry which is preliminary data.</text>
</comment>
<keyword evidence="2" id="KW-1185">Reference proteome</keyword>
<accession>A0ABN8JJT5</accession>
<dbReference type="Proteomes" id="UP001152604">
    <property type="component" value="Unassembled WGS sequence"/>
</dbReference>
<gene>
    <name evidence="1" type="ORF">MES4922_190287</name>
</gene>
<reference evidence="1" key="1">
    <citation type="submission" date="2022-03" db="EMBL/GenBank/DDBJ databases">
        <authorList>
            <person name="Brunel B."/>
        </authorList>
    </citation>
    <scope>NUCLEOTIDE SEQUENCE</scope>
    <source>
        <strain evidence="1">STM4922sample</strain>
    </source>
</reference>
<name>A0ABN8JJT5_9HYPH</name>
<evidence type="ECO:0000313" key="1">
    <source>
        <dbReference type="EMBL" id="CAH2397553.1"/>
    </source>
</evidence>
<sequence>MPGEASTDLTAGMRRPGYLADGSPDSILGNRLADFPFSLGSSDAATIALTLSIDLVISGSSALTPHPG</sequence>
<organism evidence="1 2">
    <name type="scientific">Mesorhizobium ventifaucium</name>
    <dbReference type="NCBI Taxonomy" id="666020"/>
    <lineage>
        <taxon>Bacteria</taxon>
        <taxon>Pseudomonadati</taxon>
        <taxon>Pseudomonadota</taxon>
        <taxon>Alphaproteobacteria</taxon>
        <taxon>Hyphomicrobiales</taxon>
        <taxon>Phyllobacteriaceae</taxon>
        <taxon>Mesorhizobium</taxon>
    </lineage>
</organism>
<dbReference type="EMBL" id="CAKXZS010000011">
    <property type="protein sequence ID" value="CAH2397553.1"/>
    <property type="molecule type" value="Genomic_DNA"/>
</dbReference>
<evidence type="ECO:0000313" key="2">
    <source>
        <dbReference type="Proteomes" id="UP001152604"/>
    </source>
</evidence>